<dbReference type="AlphaFoldDB" id="A0A9X1T4C1"/>
<dbReference type="PANTHER" id="PTHR10443">
    <property type="entry name" value="MICROSOMAL DIPEPTIDASE"/>
    <property type="match status" value="1"/>
</dbReference>
<dbReference type="RefSeq" id="WP_233717862.1">
    <property type="nucleotide sequence ID" value="NZ_JAJUWU010000003.1"/>
</dbReference>
<proteinExistence type="predicted"/>
<dbReference type="Proteomes" id="UP001139035">
    <property type="component" value="Unassembled WGS sequence"/>
</dbReference>
<dbReference type="Gene3D" id="3.20.20.140">
    <property type="entry name" value="Metal-dependent hydrolases"/>
    <property type="match status" value="1"/>
</dbReference>
<dbReference type="CDD" id="cd01301">
    <property type="entry name" value="rDP_like"/>
    <property type="match status" value="1"/>
</dbReference>
<protein>
    <submittedName>
        <fullName evidence="1">Dipeptidase</fullName>
    </submittedName>
</protein>
<dbReference type="InterPro" id="IPR008257">
    <property type="entry name" value="Pept_M19"/>
</dbReference>
<reference evidence="1" key="1">
    <citation type="submission" date="2022-01" db="EMBL/GenBank/DDBJ databases">
        <title>Jiella avicenniae sp. nov., a novel endophytic bacterium isolated from bark of Avicennia marina.</title>
        <authorList>
            <person name="Tuo L."/>
        </authorList>
    </citation>
    <scope>NUCLEOTIDE SEQUENCE</scope>
    <source>
        <strain evidence="1">CBK1P-4</strain>
    </source>
</reference>
<dbReference type="EMBL" id="JAJUWU010000003">
    <property type="protein sequence ID" value="MCE7027190.1"/>
    <property type="molecule type" value="Genomic_DNA"/>
</dbReference>
<keyword evidence="2" id="KW-1185">Reference proteome</keyword>
<dbReference type="Pfam" id="PF01244">
    <property type="entry name" value="Peptidase_M19"/>
    <property type="match status" value="1"/>
</dbReference>
<dbReference type="InterPro" id="IPR032466">
    <property type="entry name" value="Metal_Hydrolase"/>
</dbReference>
<name>A0A9X1T4C1_9HYPH</name>
<dbReference type="GO" id="GO:0070573">
    <property type="term" value="F:metallodipeptidase activity"/>
    <property type="evidence" value="ECO:0007669"/>
    <property type="project" value="InterPro"/>
</dbReference>
<dbReference type="GO" id="GO:0006508">
    <property type="term" value="P:proteolysis"/>
    <property type="evidence" value="ECO:0007669"/>
    <property type="project" value="InterPro"/>
</dbReference>
<dbReference type="PROSITE" id="PS51365">
    <property type="entry name" value="RENAL_DIPEPTIDASE_2"/>
    <property type="match status" value="1"/>
</dbReference>
<organism evidence="1 2">
    <name type="scientific">Jiella avicenniae</name>
    <dbReference type="NCBI Taxonomy" id="2907202"/>
    <lineage>
        <taxon>Bacteria</taxon>
        <taxon>Pseudomonadati</taxon>
        <taxon>Pseudomonadota</taxon>
        <taxon>Alphaproteobacteria</taxon>
        <taxon>Hyphomicrobiales</taxon>
        <taxon>Aurantimonadaceae</taxon>
        <taxon>Jiella</taxon>
    </lineage>
</organism>
<gene>
    <name evidence="1" type="ORF">LZD57_04230</name>
</gene>
<dbReference type="PANTHER" id="PTHR10443:SF12">
    <property type="entry name" value="DIPEPTIDASE"/>
    <property type="match status" value="1"/>
</dbReference>
<comment type="caution">
    <text evidence="1">The sequence shown here is derived from an EMBL/GenBank/DDBJ whole genome shotgun (WGS) entry which is preliminary data.</text>
</comment>
<dbReference type="SUPFAM" id="SSF51556">
    <property type="entry name" value="Metallo-dependent hydrolases"/>
    <property type="match status" value="1"/>
</dbReference>
<accession>A0A9X1T4C1</accession>
<sequence>MNAPVVFDGHNDSLLRLHVDGSQQAIDAFLAGTGPGHIDLAKAESGNLRGGLFAIFPPSPQGSIDFSRMPPGGYEMPLPAPLETAIAEAATIGMASILFRLERGSNGRLRICRSVADVRAAWAADAMAAVLHIEGAEAIDPDLAMLDVLHAAGLRSIGMVWSRDNVFAHGVPMRFPSSPDIGDGLTEAGERLVKRCNDLGILLDLSHLNEKGFWDVARFTDAPLVATHSNVHALCPVSRNLTDRQLAAIAESKGVVGLNFATAFLREDGAMDADTPIETMVRHLDALVNALGEDGVALGSDFDGAVIPAPIGDAAGLPALFEALDRHGYGSALIEKIAHGNWLNVLERTWKAPGDPR</sequence>
<evidence type="ECO:0000313" key="1">
    <source>
        <dbReference type="EMBL" id="MCE7027190.1"/>
    </source>
</evidence>
<evidence type="ECO:0000313" key="2">
    <source>
        <dbReference type="Proteomes" id="UP001139035"/>
    </source>
</evidence>